<dbReference type="HOGENOM" id="CLU_033975_0_0_9"/>
<accession>G8TUS4</accession>
<dbReference type="PANTHER" id="PTHR48207:SF3">
    <property type="entry name" value="SUCCINATE--HYDROXYMETHYLGLUTARATE COA-TRANSFERASE"/>
    <property type="match status" value="1"/>
</dbReference>
<sequence length="394" mass="43888">MNSSRLLQDLVIVDLTRILSGPYCTLYFADWGATVIKIEPPGGDDTRRWGPPFIDGESAYFLSVNRNKKSVVLDLKTDEGRQHLRDLVIQADVVVENFRPGTLDRWGLGYEALKALNSGIILASISGFGQDGPYRDLPGYDLIAQGMGGLMAVTGTFGHSPVKAGFSLADIGAGMWAALGILTALYNRERTGQGAWVDVSLLDTMIAWHTYLAQNYFATGRDPVPLGNAHPSICPYQTFKAQDDYLNIAVGNDKLWRDFCEALDQRAWADDPRFTTNADRVEHREILVDMIEEVLATRPVTDWIERLKSRGVPCGPVYRFSDIYRDPQVEARSMKVPLQHPRLGNIWQVGNPVKFRGSEGNWTEWTPPPELGEHTQEVLSAVSSNLFRTTGQDT</sequence>
<evidence type="ECO:0000313" key="2">
    <source>
        <dbReference type="EMBL" id="AEW05798.1"/>
    </source>
</evidence>
<dbReference type="Gene3D" id="3.40.50.10540">
    <property type="entry name" value="Crotonobetainyl-coa:carnitine coa-transferase, domain 1"/>
    <property type="match status" value="1"/>
</dbReference>
<organism evidence="2 3">
    <name type="scientific">Sulfobacillus acidophilus (strain ATCC 700253 / DSM 10332 / NAL)</name>
    <dbReference type="NCBI Taxonomy" id="679936"/>
    <lineage>
        <taxon>Bacteria</taxon>
        <taxon>Bacillati</taxon>
        <taxon>Bacillota</taxon>
        <taxon>Clostridia</taxon>
        <taxon>Eubacteriales</taxon>
        <taxon>Clostridiales Family XVII. Incertae Sedis</taxon>
        <taxon>Sulfobacillus</taxon>
    </lineage>
</organism>
<keyword evidence="3" id="KW-1185">Reference proteome</keyword>
<protein>
    <submittedName>
        <fullName evidence="2">Formyl-CoA transferase</fullName>
        <ecNumber evidence="2">2.8.3.16</ecNumber>
    </submittedName>
</protein>
<reference evidence="3" key="1">
    <citation type="submission" date="2011-12" db="EMBL/GenBank/DDBJ databases">
        <title>The complete genome of chromosome of Sulfobacillus acidophilus DSM 10332.</title>
        <authorList>
            <person name="Lucas S."/>
            <person name="Han J."/>
            <person name="Lapidus A."/>
            <person name="Bruce D."/>
            <person name="Goodwin L."/>
            <person name="Pitluck S."/>
            <person name="Peters L."/>
            <person name="Kyrpides N."/>
            <person name="Mavromatis K."/>
            <person name="Ivanova N."/>
            <person name="Mikhailova N."/>
            <person name="Chertkov O."/>
            <person name="Saunders E."/>
            <person name="Detter J.C."/>
            <person name="Tapia R."/>
            <person name="Han C."/>
            <person name="Land M."/>
            <person name="Hauser L."/>
            <person name="Markowitz V."/>
            <person name="Cheng J.-F."/>
            <person name="Hugenholtz P."/>
            <person name="Woyke T."/>
            <person name="Wu D."/>
            <person name="Pukall R."/>
            <person name="Gehrich-Schroeter G."/>
            <person name="Schneider S."/>
            <person name="Klenk H.-P."/>
            <person name="Eisen J.A."/>
        </authorList>
    </citation>
    <scope>NUCLEOTIDE SEQUENCE [LARGE SCALE GENOMIC DNA]</scope>
    <source>
        <strain evidence="3">ATCC 700253 / DSM 10332 / NAL</strain>
    </source>
</reference>
<dbReference type="InterPro" id="IPR044855">
    <property type="entry name" value="CoA-Trfase_III_dom3_sf"/>
</dbReference>
<reference evidence="2 3" key="2">
    <citation type="journal article" date="2012" name="Stand. Genomic Sci.">
        <title>Complete genome sequence of the moderately thermophilic mineral-sulfide-oxidizing firmicute Sulfobacillus acidophilus type strain (NAL(T)).</title>
        <authorList>
            <person name="Anderson I."/>
            <person name="Chertkov O."/>
            <person name="Chen A."/>
            <person name="Saunders E."/>
            <person name="Lapidus A."/>
            <person name="Nolan M."/>
            <person name="Lucas S."/>
            <person name="Hammon N."/>
            <person name="Deshpande S."/>
            <person name="Cheng J.F."/>
            <person name="Han C."/>
            <person name="Tapia R."/>
            <person name="Goodwin L.A."/>
            <person name="Pitluck S."/>
            <person name="Liolios K."/>
            <person name="Pagani I."/>
            <person name="Ivanova N."/>
            <person name="Mikhailova N."/>
            <person name="Pati A."/>
            <person name="Palaniappan K."/>
            <person name="Land M."/>
            <person name="Pan C."/>
            <person name="Rohde M."/>
            <person name="Pukall R."/>
            <person name="Goker M."/>
            <person name="Detter J.C."/>
            <person name="Woyke T."/>
            <person name="Bristow J."/>
            <person name="Eisen J.A."/>
            <person name="Markowitz V."/>
            <person name="Hugenholtz P."/>
            <person name="Kyrpides N.C."/>
            <person name="Klenk H.P."/>
            <person name="Mavromatis K."/>
        </authorList>
    </citation>
    <scope>NUCLEOTIDE SEQUENCE [LARGE SCALE GENOMIC DNA]</scope>
    <source>
        <strain evidence="3">ATCC 700253 / DSM 10332 / NAL</strain>
    </source>
</reference>
<dbReference type="Gene3D" id="3.30.1540.10">
    <property type="entry name" value="formyl-coa transferase, domain 3"/>
    <property type="match status" value="1"/>
</dbReference>
<proteinExistence type="predicted"/>
<evidence type="ECO:0000313" key="3">
    <source>
        <dbReference type="Proteomes" id="UP000005439"/>
    </source>
</evidence>
<keyword evidence="1 2" id="KW-0808">Transferase</keyword>
<dbReference type="PANTHER" id="PTHR48207">
    <property type="entry name" value="SUCCINATE--HYDROXYMETHYLGLUTARATE COA-TRANSFERASE"/>
    <property type="match status" value="1"/>
</dbReference>
<dbReference type="PATRIC" id="fig|679936.5.peg.2415"/>
<name>G8TUS4_SULAD</name>
<dbReference type="InterPro" id="IPR050483">
    <property type="entry name" value="CoA-transferase_III_domain"/>
</dbReference>
<dbReference type="GO" id="GO:0033608">
    <property type="term" value="F:formyl-CoA transferase activity"/>
    <property type="evidence" value="ECO:0007669"/>
    <property type="project" value="UniProtKB-EC"/>
</dbReference>
<dbReference type="Proteomes" id="UP000005439">
    <property type="component" value="Chromosome"/>
</dbReference>
<dbReference type="InterPro" id="IPR003673">
    <property type="entry name" value="CoA-Trfase_fam_III"/>
</dbReference>
<gene>
    <name evidence="2" type="ordered locus">Sulac_2330</name>
</gene>
<dbReference type="EC" id="2.8.3.16" evidence="2"/>
<dbReference type="SUPFAM" id="SSF89796">
    <property type="entry name" value="CoA-transferase family III (CaiB/BaiF)"/>
    <property type="match status" value="1"/>
</dbReference>
<dbReference type="EMBL" id="CP003179">
    <property type="protein sequence ID" value="AEW05798.1"/>
    <property type="molecule type" value="Genomic_DNA"/>
</dbReference>
<dbReference type="InterPro" id="IPR023606">
    <property type="entry name" value="CoA-Trfase_III_dom_1_sf"/>
</dbReference>
<dbReference type="AlphaFoldDB" id="G8TUS4"/>
<dbReference type="KEGG" id="sap:Sulac_2330"/>
<dbReference type="Pfam" id="PF02515">
    <property type="entry name" value="CoA_transf_3"/>
    <property type="match status" value="1"/>
</dbReference>
<evidence type="ECO:0000256" key="1">
    <source>
        <dbReference type="ARBA" id="ARBA00022679"/>
    </source>
</evidence>